<proteinExistence type="predicted"/>
<evidence type="ECO:0000256" key="7">
    <source>
        <dbReference type="ARBA" id="ARBA00040903"/>
    </source>
</evidence>
<feature type="compositionally biased region" description="Polar residues" evidence="8">
    <location>
        <begin position="263"/>
        <end position="273"/>
    </location>
</feature>
<dbReference type="InterPro" id="IPR001138">
    <property type="entry name" value="Zn2Cys6_DnaBD"/>
</dbReference>
<feature type="domain" description="Zn(2)-C6 fungal-type" evidence="9">
    <location>
        <begin position="114"/>
        <end position="143"/>
    </location>
</feature>
<evidence type="ECO:0000256" key="3">
    <source>
        <dbReference type="ARBA" id="ARBA00023015"/>
    </source>
</evidence>
<evidence type="ECO:0000256" key="8">
    <source>
        <dbReference type="SAM" id="MobiDB-lite"/>
    </source>
</evidence>
<dbReference type="PROSITE" id="PS50048">
    <property type="entry name" value="ZN2_CY6_FUNGAL_2"/>
    <property type="match status" value="5"/>
</dbReference>
<keyword evidence="11" id="KW-1185">Reference proteome</keyword>
<feature type="compositionally biased region" description="Pro residues" evidence="8">
    <location>
        <begin position="287"/>
        <end position="296"/>
    </location>
</feature>
<dbReference type="OrthoDB" id="2123952at2759"/>
<feature type="domain" description="Zn(2)-C6 fungal-type" evidence="9">
    <location>
        <begin position="154"/>
        <end position="183"/>
    </location>
</feature>
<keyword evidence="1" id="KW-0479">Metal-binding</keyword>
<dbReference type="SUPFAM" id="SSF57701">
    <property type="entry name" value="Zn2/Cys6 DNA-binding domain"/>
    <property type="match status" value="5"/>
</dbReference>
<sequence>MDSPPVPVSDISSPVWPRRASRACASCRRDKIRCDGSRPCTGCTKKGFTAEQCIDGCEACRRARVRCEDGKPCSRCRDLNLECAEENFATARHDSPLVSSRTPRTTATERAKLACANCRRDNKKCDDQRPCSRCVARSEECVHIGRGPKLVKLRCEACRQDNKRCDDGRPCKNCVDGEKQCITMPRKGRGHGTRVKVACMSCRRDKIRCDGVRPCASCVRKGFECIERACKACTREGLGDQCPHRNTQPAGSSDNTDGGPETTYRNAQASSSHSHYRSPHVQVMQLPPHPPQPHLPSGPGQRPSHTVYDAVHNSAPGPSSHYYYSPQNPISGPAQPPAPPMIPQYVHEQRPAYYPVIDPNIDNPPSSGANAYPTRTSQTS</sequence>
<dbReference type="PROSITE" id="PS00463">
    <property type="entry name" value="ZN2_CY6_FUNGAL_1"/>
    <property type="match status" value="2"/>
</dbReference>
<feature type="domain" description="Zn(2)-C6 fungal-type" evidence="9">
    <location>
        <begin position="198"/>
        <end position="227"/>
    </location>
</feature>
<protein>
    <recommendedName>
        <fullName evidence="7">Transcription activator of gluconeogenesis ERT1</fullName>
    </recommendedName>
</protein>
<evidence type="ECO:0000313" key="11">
    <source>
        <dbReference type="Proteomes" id="UP000807353"/>
    </source>
</evidence>
<evidence type="ECO:0000256" key="4">
    <source>
        <dbReference type="ARBA" id="ARBA00023125"/>
    </source>
</evidence>
<dbReference type="SMART" id="SM00066">
    <property type="entry name" value="GAL4"/>
    <property type="match status" value="5"/>
</dbReference>
<reference evidence="10" key="1">
    <citation type="submission" date="2020-11" db="EMBL/GenBank/DDBJ databases">
        <authorList>
            <consortium name="DOE Joint Genome Institute"/>
            <person name="Ahrendt S."/>
            <person name="Riley R."/>
            <person name="Andreopoulos W."/>
            <person name="Labutti K."/>
            <person name="Pangilinan J."/>
            <person name="Ruiz-Duenas F.J."/>
            <person name="Barrasa J.M."/>
            <person name="Sanchez-Garcia M."/>
            <person name="Camarero S."/>
            <person name="Miyauchi S."/>
            <person name="Serrano A."/>
            <person name="Linde D."/>
            <person name="Babiker R."/>
            <person name="Drula E."/>
            <person name="Ayuso-Fernandez I."/>
            <person name="Pacheco R."/>
            <person name="Padilla G."/>
            <person name="Ferreira P."/>
            <person name="Barriuso J."/>
            <person name="Kellner H."/>
            <person name="Castanera R."/>
            <person name="Alfaro M."/>
            <person name="Ramirez L."/>
            <person name="Pisabarro A.G."/>
            <person name="Kuo A."/>
            <person name="Tritt A."/>
            <person name="Lipzen A."/>
            <person name="He G."/>
            <person name="Yan M."/>
            <person name="Ng V."/>
            <person name="Cullen D."/>
            <person name="Martin F."/>
            <person name="Rosso M.-N."/>
            <person name="Henrissat B."/>
            <person name="Hibbett D."/>
            <person name="Martinez A.T."/>
            <person name="Grigoriev I.V."/>
        </authorList>
    </citation>
    <scope>NUCLEOTIDE SEQUENCE</scope>
    <source>
        <strain evidence="10">CBS 247.69</strain>
    </source>
</reference>
<name>A0A9P5YE07_9AGAR</name>
<dbReference type="PANTHER" id="PTHR47659:SF7">
    <property type="entry name" value="FUNGAL TRANSCRIPTIONAL REGULATORY PROTEIN, N-TERMINAL DOMAIN-CONTAINING PROTEIN"/>
    <property type="match status" value="1"/>
</dbReference>
<dbReference type="CDD" id="cd00067">
    <property type="entry name" value="GAL4"/>
    <property type="match status" value="4"/>
</dbReference>
<dbReference type="InterPro" id="IPR050335">
    <property type="entry name" value="ERT1_acuK_gluconeogen_tf"/>
</dbReference>
<dbReference type="PANTHER" id="PTHR47659">
    <property type="entry name" value="ZN(II)2CYS6 TRANSCRIPTION FACTOR (EUROFUNG)-RELATED"/>
    <property type="match status" value="1"/>
</dbReference>
<feature type="domain" description="Zn(2)-C6 fungal-type" evidence="9">
    <location>
        <begin position="23"/>
        <end position="53"/>
    </location>
</feature>
<feature type="compositionally biased region" description="Polar residues" evidence="8">
    <location>
        <begin position="244"/>
        <end position="256"/>
    </location>
</feature>
<keyword evidence="5" id="KW-0804">Transcription</keyword>
<feature type="region of interest" description="Disordered" evidence="8">
    <location>
        <begin position="355"/>
        <end position="380"/>
    </location>
</feature>
<feature type="compositionally biased region" description="Polar residues" evidence="8">
    <location>
        <begin position="363"/>
        <end position="380"/>
    </location>
</feature>
<keyword evidence="3" id="KW-0805">Transcription regulation</keyword>
<gene>
    <name evidence="10" type="ORF">BDZ94DRAFT_1252171</name>
</gene>
<evidence type="ECO:0000313" key="10">
    <source>
        <dbReference type="EMBL" id="KAF9466126.1"/>
    </source>
</evidence>
<keyword evidence="4" id="KW-0238">DNA-binding</keyword>
<dbReference type="Gene3D" id="4.10.240.10">
    <property type="entry name" value="Zn(2)-C6 fungal-type DNA-binding domain"/>
    <property type="match status" value="4"/>
</dbReference>
<dbReference type="Proteomes" id="UP000807353">
    <property type="component" value="Unassembled WGS sequence"/>
</dbReference>
<feature type="domain" description="Zn(2)-C6 fungal-type" evidence="9">
    <location>
        <begin position="56"/>
        <end position="83"/>
    </location>
</feature>
<dbReference type="Pfam" id="PF00172">
    <property type="entry name" value="Zn_clus"/>
    <property type="match status" value="4"/>
</dbReference>
<dbReference type="AlphaFoldDB" id="A0A9P5YE07"/>
<organism evidence="10 11">
    <name type="scientific">Collybia nuda</name>
    <dbReference type="NCBI Taxonomy" id="64659"/>
    <lineage>
        <taxon>Eukaryota</taxon>
        <taxon>Fungi</taxon>
        <taxon>Dikarya</taxon>
        <taxon>Basidiomycota</taxon>
        <taxon>Agaricomycotina</taxon>
        <taxon>Agaricomycetes</taxon>
        <taxon>Agaricomycetidae</taxon>
        <taxon>Agaricales</taxon>
        <taxon>Tricholomatineae</taxon>
        <taxon>Clitocybaceae</taxon>
        <taxon>Collybia</taxon>
    </lineage>
</organism>
<keyword evidence="6" id="KW-0539">Nucleus</keyword>
<keyword evidence="2" id="KW-0862">Zinc</keyword>
<feature type="region of interest" description="Disordered" evidence="8">
    <location>
        <begin position="241"/>
        <end position="343"/>
    </location>
</feature>
<dbReference type="GO" id="GO:0000981">
    <property type="term" value="F:DNA-binding transcription factor activity, RNA polymerase II-specific"/>
    <property type="evidence" value="ECO:0007669"/>
    <property type="project" value="InterPro"/>
</dbReference>
<dbReference type="InterPro" id="IPR036864">
    <property type="entry name" value="Zn2-C6_fun-type_DNA-bd_sf"/>
</dbReference>
<dbReference type="GO" id="GO:0008270">
    <property type="term" value="F:zinc ion binding"/>
    <property type="evidence" value="ECO:0007669"/>
    <property type="project" value="InterPro"/>
</dbReference>
<dbReference type="EMBL" id="MU150243">
    <property type="protein sequence ID" value="KAF9466126.1"/>
    <property type="molecule type" value="Genomic_DNA"/>
</dbReference>
<dbReference type="GO" id="GO:0003677">
    <property type="term" value="F:DNA binding"/>
    <property type="evidence" value="ECO:0007669"/>
    <property type="project" value="UniProtKB-KW"/>
</dbReference>
<comment type="caution">
    <text evidence="10">The sequence shown here is derived from an EMBL/GenBank/DDBJ whole genome shotgun (WGS) entry which is preliminary data.</text>
</comment>
<evidence type="ECO:0000259" key="9">
    <source>
        <dbReference type="PROSITE" id="PS50048"/>
    </source>
</evidence>
<evidence type="ECO:0000256" key="1">
    <source>
        <dbReference type="ARBA" id="ARBA00022723"/>
    </source>
</evidence>
<evidence type="ECO:0000256" key="5">
    <source>
        <dbReference type="ARBA" id="ARBA00023163"/>
    </source>
</evidence>
<evidence type="ECO:0000256" key="6">
    <source>
        <dbReference type="ARBA" id="ARBA00023242"/>
    </source>
</evidence>
<evidence type="ECO:0000256" key="2">
    <source>
        <dbReference type="ARBA" id="ARBA00022833"/>
    </source>
</evidence>
<accession>A0A9P5YE07</accession>